<evidence type="ECO:0000313" key="1">
    <source>
        <dbReference type="EMBL" id="AGI11867.1"/>
    </source>
</evidence>
<dbReference type="Proteomes" id="UP000017661">
    <property type="component" value="Segment"/>
</dbReference>
<sequence length="109" mass="13000">MRKWEEKGFSPPASGGLVGYLTTEKGLFYVYSINKDIDDIGFDYSKTGDKYDLVKSYELEIYYDEDFFDRMKPHVQEVLKELGIDKRAFKLYDEWEKEIDRVLGKRIFE</sequence>
<dbReference type="RefSeq" id="YP_008873296.1">
    <property type="nucleotide sequence ID" value="NC_023007.1"/>
</dbReference>
<keyword evidence="2" id="KW-1185">Reference proteome</keyword>
<organism evidence="1 2">
    <name type="scientific">Bacillus phage vB_BanS-Tsamsa</name>
    <dbReference type="NCBI Taxonomy" id="1308863"/>
    <lineage>
        <taxon>Viruses</taxon>
        <taxon>Duplodnaviria</taxon>
        <taxon>Heunggongvirae</taxon>
        <taxon>Uroviricota</taxon>
        <taxon>Caudoviricetes</taxon>
        <taxon>Joanripponvirinae</taxon>
        <taxon>Tsamsavirus</taxon>
        <taxon>Tsamsavirus tsamsa</taxon>
    </lineage>
</organism>
<dbReference type="EMBL" id="KC481682">
    <property type="protein sequence ID" value="AGI11867.1"/>
    <property type="molecule type" value="Genomic_DNA"/>
</dbReference>
<dbReference type="GeneID" id="17825184"/>
<reference evidence="1 2" key="1">
    <citation type="journal article" date="2014" name="PLoS ONE">
        <title>Novel Giant Siphovirus from Bacillus anthracis Features Unusual Genome Characteristics.</title>
        <authorList>
            <person name="Ganz H.H."/>
            <person name="Law C."/>
            <person name="Schmuki M."/>
            <person name="Eichenseher F."/>
            <person name="Calendar R."/>
            <person name="Loessner M.J."/>
            <person name="Getz W.M."/>
            <person name="Korlach J."/>
            <person name="Beyer W."/>
            <person name="Klumpp J."/>
        </authorList>
    </citation>
    <scope>NUCLEOTIDE SEQUENCE [LARGE SCALE GENOMIC DNA]</scope>
</reference>
<name>U5J9F5_9CAUD</name>
<proteinExistence type="predicted"/>
<accession>U5J9F5</accession>
<evidence type="ECO:0000313" key="2">
    <source>
        <dbReference type="Proteomes" id="UP000017661"/>
    </source>
</evidence>
<protein>
    <submittedName>
        <fullName evidence="1">Uncharacterized protein</fullName>
    </submittedName>
</protein>
<dbReference type="KEGG" id="vg:17825184"/>